<keyword evidence="2" id="KW-1185">Reference proteome</keyword>
<evidence type="ECO:0000313" key="2">
    <source>
        <dbReference type="Proteomes" id="UP000246991"/>
    </source>
</evidence>
<sequence>RFNKDKICTLIPILGIENILWHNCLQPSSELAICILLYQLSACGTHLKHEIKIFSYSQTYISLVFNDILVHICTHFWNLLSFDIKIMECANAVKKVVGTRGIWGWIDGMMHPFCYSSEDQAAYYSGCKKAHSFQFQLIMTPDRIMSSLHRLYTGPGGDWMMWSDSELETIL</sequence>
<dbReference type="OrthoDB" id="5289248at2759"/>
<evidence type="ECO:0000313" key="1">
    <source>
        <dbReference type="EMBL" id="PWW73742.1"/>
    </source>
</evidence>
<protein>
    <recommendedName>
        <fullName evidence="3">DDE Tnp4 domain-containing protein</fullName>
    </recommendedName>
</protein>
<evidence type="ECO:0008006" key="3">
    <source>
        <dbReference type="Google" id="ProtNLM"/>
    </source>
</evidence>
<organism evidence="1 2">
    <name type="scientific">Tuber magnatum</name>
    <name type="common">white Piedmont truffle</name>
    <dbReference type="NCBI Taxonomy" id="42249"/>
    <lineage>
        <taxon>Eukaryota</taxon>
        <taxon>Fungi</taxon>
        <taxon>Dikarya</taxon>
        <taxon>Ascomycota</taxon>
        <taxon>Pezizomycotina</taxon>
        <taxon>Pezizomycetes</taxon>
        <taxon>Pezizales</taxon>
        <taxon>Tuberaceae</taxon>
        <taxon>Tuber</taxon>
    </lineage>
</organism>
<proteinExistence type="predicted"/>
<reference evidence="1 2" key="1">
    <citation type="submission" date="2018-03" db="EMBL/GenBank/DDBJ databases">
        <title>Genomes of Pezizomycetes fungi and the evolution of truffles.</title>
        <authorList>
            <person name="Murat C."/>
            <person name="Payen T."/>
            <person name="Noel B."/>
            <person name="Kuo A."/>
            <person name="Martin F.M."/>
        </authorList>
    </citation>
    <scope>NUCLEOTIDE SEQUENCE [LARGE SCALE GENOMIC DNA]</scope>
    <source>
        <strain evidence="1">091103-1</strain>
    </source>
</reference>
<dbReference type="STRING" id="42249.A0A317SH68"/>
<accession>A0A317SH68</accession>
<dbReference type="Proteomes" id="UP000246991">
    <property type="component" value="Unassembled WGS sequence"/>
</dbReference>
<comment type="caution">
    <text evidence="1">The sequence shown here is derived from an EMBL/GenBank/DDBJ whole genome shotgun (WGS) entry which is preliminary data.</text>
</comment>
<dbReference type="EMBL" id="PYWC01000074">
    <property type="protein sequence ID" value="PWW73742.1"/>
    <property type="molecule type" value="Genomic_DNA"/>
</dbReference>
<gene>
    <name evidence="1" type="ORF">C7212DRAFT_214723</name>
</gene>
<feature type="non-terminal residue" evidence="1">
    <location>
        <position position="1"/>
    </location>
</feature>
<name>A0A317SH68_9PEZI</name>
<dbReference type="AlphaFoldDB" id="A0A317SH68"/>